<dbReference type="InterPro" id="IPR038404">
    <property type="entry name" value="TRAP_DctP_sf"/>
</dbReference>
<dbReference type="NCBIfam" id="NF037995">
    <property type="entry name" value="TRAP_S1"/>
    <property type="match status" value="1"/>
</dbReference>
<dbReference type="GO" id="GO:0055085">
    <property type="term" value="P:transmembrane transport"/>
    <property type="evidence" value="ECO:0007669"/>
    <property type="project" value="InterPro"/>
</dbReference>
<feature type="chain" id="PRO_5042470576" evidence="2">
    <location>
        <begin position="25"/>
        <end position="346"/>
    </location>
</feature>
<gene>
    <name evidence="3" type="primary">dctP</name>
    <name evidence="3" type="ORF">SIL20_10900</name>
</gene>
<organism evidence="3 4">
    <name type="scientific">Scandinavium lactucae</name>
    <dbReference type="NCBI Taxonomy" id="3095028"/>
    <lineage>
        <taxon>Bacteria</taxon>
        <taxon>Pseudomonadati</taxon>
        <taxon>Pseudomonadota</taxon>
        <taxon>Gammaproteobacteria</taxon>
        <taxon>Enterobacterales</taxon>
        <taxon>Enterobacteriaceae</taxon>
        <taxon>Scandinavium</taxon>
    </lineage>
</organism>
<keyword evidence="1 2" id="KW-0732">Signal</keyword>
<evidence type="ECO:0000313" key="3">
    <source>
        <dbReference type="EMBL" id="MDX6032014.1"/>
    </source>
</evidence>
<dbReference type="PANTHER" id="PTHR33376:SF15">
    <property type="entry name" value="BLL6794 PROTEIN"/>
    <property type="match status" value="1"/>
</dbReference>
<dbReference type="Proteomes" id="UP001282336">
    <property type="component" value="Unassembled WGS sequence"/>
</dbReference>
<protein>
    <submittedName>
        <fullName evidence="3">TRAP transporter substrate-binding protein DctP</fullName>
    </submittedName>
</protein>
<dbReference type="InterPro" id="IPR018389">
    <property type="entry name" value="DctP_fam"/>
</dbReference>
<dbReference type="EMBL" id="JAWXRC010000025">
    <property type="protein sequence ID" value="MDX6032014.1"/>
    <property type="molecule type" value="Genomic_DNA"/>
</dbReference>
<accession>A0AAJ2S1A5</accession>
<proteinExistence type="predicted"/>
<name>A0AAJ2S1A5_9ENTR</name>
<dbReference type="AlphaFoldDB" id="A0AAJ2S1A5"/>
<dbReference type="PANTHER" id="PTHR33376">
    <property type="match status" value="1"/>
</dbReference>
<dbReference type="Pfam" id="PF03480">
    <property type="entry name" value="DctP"/>
    <property type="match status" value="1"/>
</dbReference>
<evidence type="ECO:0000313" key="4">
    <source>
        <dbReference type="Proteomes" id="UP001282336"/>
    </source>
</evidence>
<sequence>MNINMLLRRCLPFALLLMIQSVQAQTVLRYTDHEPLDNMRTKVIKDVFFSAIEQESKGRLRIDDRWNGELSVSYDALKTISEGKKADMGVVVPEYTAAKLPLHQLFKSFPLGPDNGEKQVAFFHRAFSELPQFSAELAANNLVNLQFFVGYPAAFFTPNPKLKLDHLNGTTWRTASFWHQSYLENAGAKVVKMPWNEQITDALRSGQLSGLLVNLDSGDDIHAWQAAKEIRVSPRLWLGHVYLLAMNKQRWDALAQEDKDAIRRAAVRTEKVLGITLDTSLKAMTETLNQQGAHVTSLTAQQLDAWQRTSRYQQVQADWVAQQQAKGVKNADATLKALSLLLKQVQ</sequence>
<dbReference type="RefSeq" id="WP_319628544.1">
    <property type="nucleotide sequence ID" value="NZ_JAWXRB010000032.1"/>
</dbReference>
<evidence type="ECO:0000256" key="1">
    <source>
        <dbReference type="ARBA" id="ARBA00022729"/>
    </source>
</evidence>
<comment type="caution">
    <text evidence="3">The sequence shown here is derived from an EMBL/GenBank/DDBJ whole genome shotgun (WGS) entry which is preliminary data.</text>
</comment>
<feature type="signal peptide" evidence="2">
    <location>
        <begin position="1"/>
        <end position="24"/>
    </location>
</feature>
<evidence type="ECO:0000256" key="2">
    <source>
        <dbReference type="SAM" id="SignalP"/>
    </source>
</evidence>
<dbReference type="Gene3D" id="3.40.190.170">
    <property type="entry name" value="Bacterial extracellular solute-binding protein, family 7"/>
    <property type="match status" value="1"/>
</dbReference>
<reference evidence="3" key="1">
    <citation type="submission" date="2023-11" db="EMBL/GenBank/DDBJ databases">
        <title>Scandinavium wanjuensis sp. nov., isolated from lettuce South Korea.</title>
        <authorList>
            <person name="Park J."/>
            <person name="Park S."/>
            <person name="Oh K.K."/>
            <person name="Cho G.S."/>
            <person name="Franz C.M.A.P."/>
        </authorList>
    </citation>
    <scope>NUCLEOTIDE SEQUENCE</scope>
    <source>
        <strain evidence="3">V105_12</strain>
    </source>
</reference>